<evidence type="ECO:0000259" key="1">
    <source>
        <dbReference type="PROSITE" id="PS51186"/>
    </source>
</evidence>
<dbReference type="InterPro" id="IPR000182">
    <property type="entry name" value="GNAT_dom"/>
</dbReference>
<keyword evidence="2" id="KW-0808">Transferase</keyword>
<dbReference type="PANTHER" id="PTHR43328">
    <property type="entry name" value="ACETYLTRANSFERASE-RELATED"/>
    <property type="match status" value="1"/>
</dbReference>
<dbReference type="SUPFAM" id="SSF55729">
    <property type="entry name" value="Acyl-CoA N-acyltransferases (Nat)"/>
    <property type="match status" value="1"/>
</dbReference>
<keyword evidence="3" id="KW-1185">Reference proteome</keyword>
<dbReference type="EMBL" id="FWYD01000012">
    <property type="protein sequence ID" value="SMC94890.1"/>
    <property type="molecule type" value="Genomic_DNA"/>
</dbReference>
<proteinExistence type="predicted"/>
<dbReference type="RefSeq" id="WP_084353661.1">
    <property type="nucleotide sequence ID" value="NZ_FWYD01000012.1"/>
</dbReference>
<name>A0A1W2DBP1_9RHOB</name>
<dbReference type="PROSITE" id="PS51186">
    <property type="entry name" value="GNAT"/>
    <property type="match status" value="1"/>
</dbReference>
<dbReference type="STRING" id="1387277.SAMN06295998_11293"/>
<protein>
    <submittedName>
        <fullName evidence="2">Protein N-acetyltransferase, RimJ/RimL family</fullName>
    </submittedName>
</protein>
<evidence type="ECO:0000313" key="2">
    <source>
        <dbReference type="EMBL" id="SMC94890.1"/>
    </source>
</evidence>
<accession>A0A1W2DBP1</accession>
<dbReference type="PANTHER" id="PTHR43328:SF1">
    <property type="entry name" value="N-ACETYLTRANSFERASE DOMAIN-CONTAINING PROTEIN"/>
    <property type="match status" value="1"/>
</dbReference>
<dbReference type="OrthoDB" id="9804153at2"/>
<sequence length="277" mass="30941">MKNCADILQQDDLLLRPLTQADLPTIARDLGDARVARWLAAVRQPFDAAAADEILAHSRDPGEMMRVIEQDGAVVGGLCIGAALWYWLTPDCWGQGLMQRALRMAIGARFCLPAPPVVATCHDDNTASQQLLTRLGFAPCPDGRRMFFHATQRAEPCRDYLLTPEQWHLLNPRIMTVGHTTLRPALQKDAPALVHILPCPGAEPWPDHEMLNAFIETHRFRGPARGLFVVQDENRRSIGAALVQSNRTSLRFLSDEDKARHCTNVNKALEDGRFQQL</sequence>
<gene>
    <name evidence="2" type="ORF">SAMN06295998_11293</name>
</gene>
<feature type="domain" description="N-acetyltransferase" evidence="1">
    <location>
        <begin position="13"/>
        <end position="158"/>
    </location>
</feature>
<evidence type="ECO:0000313" key="3">
    <source>
        <dbReference type="Proteomes" id="UP000192330"/>
    </source>
</evidence>
<dbReference type="Proteomes" id="UP000192330">
    <property type="component" value="Unassembled WGS sequence"/>
</dbReference>
<dbReference type="InterPro" id="IPR016181">
    <property type="entry name" value="Acyl_CoA_acyltransferase"/>
</dbReference>
<dbReference type="Pfam" id="PF13302">
    <property type="entry name" value="Acetyltransf_3"/>
    <property type="match status" value="1"/>
</dbReference>
<reference evidence="2 3" key="1">
    <citation type="submission" date="2017-04" db="EMBL/GenBank/DDBJ databases">
        <authorList>
            <person name="Afonso C.L."/>
            <person name="Miller P.J."/>
            <person name="Scott M.A."/>
            <person name="Spackman E."/>
            <person name="Goraichik I."/>
            <person name="Dimitrov K.M."/>
            <person name="Suarez D.L."/>
            <person name="Swayne D.E."/>
        </authorList>
    </citation>
    <scope>NUCLEOTIDE SEQUENCE [LARGE SCALE GENOMIC DNA]</scope>
    <source>
        <strain evidence="2 3">CGMCC 1.12644</strain>
    </source>
</reference>
<dbReference type="Gene3D" id="3.40.630.30">
    <property type="match status" value="1"/>
</dbReference>
<organism evidence="2 3">
    <name type="scientific">Primorskyibacter flagellatus</name>
    <dbReference type="NCBI Taxonomy" id="1387277"/>
    <lineage>
        <taxon>Bacteria</taxon>
        <taxon>Pseudomonadati</taxon>
        <taxon>Pseudomonadota</taxon>
        <taxon>Alphaproteobacteria</taxon>
        <taxon>Rhodobacterales</taxon>
        <taxon>Roseobacteraceae</taxon>
        <taxon>Primorskyibacter</taxon>
    </lineage>
</organism>
<dbReference type="AlphaFoldDB" id="A0A1W2DBP1"/>
<dbReference type="GO" id="GO:0016747">
    <property type="term" value="F:acyltransferase activity, transferring groups other than amino-acyl groups"/>
    <property type="evidence" value="ECO:0007669"/>
    <property type="project" value="InterPro"/>
</dbReference>